<dbReference type="InterPro" id="IPR050256">
    <property type="entry name" value="Glycosyltransferase_2"/>
</dbReference>
<dbReference type="PANTHER" id="PTHR48090:SF10">
    <property type="entry name" value="GLUCOSYL-3-PHOSPHOGLYCERATE SYNTHASE"/>
    <property type="match status" value="1"/>
</dbReference>
<name>A0A146GBA6_TERSA</name>
<dbReference type="NCBIfam" id="NF010496">
    <property type="entry name" value="PRK13915.1"/>
    <property type="match status" value="1"/>
</dbReference>
<evidence type="ECO:0000313" key="7">
    <source>
        <dbReference type="EMBL" id="GAT34094.1"/>
    </source>
</evidence>
<dbReference type="GO" id="GO:0016757">
    <property type="term" value="F:glycosyltransferase activity"/>
    <property type="evidence" value="ECO:0007669"/>
    <property type="project" value="UniProtKB-KW"/>
</dbReference>
<dbReference type="Proteomes" id="UP000076023">
    <property type="component" value="Unassembled WGS sequence"/>
</dbReference>
<evidence type="ECO:0000259" key="6">
    <source>
        <dbReference type="Pfam" id="PF00535"/>
    </source>
</evidence>
<sequence length="316" mass="34625">MIPDIAICHHGEFADLGELVRLKHAQGLTVSLCVPVLNEEDTIGEVIRCLKASLHDDTPLLDEVAVVDSGSSDRTREVAAAAGAEVYLASEILPECGPARGKGENIWKATARLKGDIICFVDGDVRNMHPRFVYGPLGILLTRSGVVYAKGFYDRPHAAVELGLRPAGGGRVTEALVRPLFSLFYPALAGFVQPLAGEYAARRSVLERIPMPTGYGIETALLLDIYRIHGTEGLAQCDLDERIHRHQDTASLGRMSFSILQAFLRRTQADGVLAAPGVLPEIYRSFVREDGVMRLNETRIEDFERPPLLEVPGYVR</sequence>
<evidence type="ECO:0000256" key="2">
    <source>
        <dbReference type="ARBA" id="ARBA00006739"/>
    </source>
</evidence>
<dbReference type="InterPro" id="IPR029044">
    <property type="entry name" value="Nucleotide-diphossugar_trans"/>
</dbReference>
<comment type="similarity">
    <text evidence="2">Belongs to the glycosyltransferase 2 family.</text>
</comment>
<dbReference type="Pfam" id="PF00535">
    <property type="entry name" value="Glycos_transf_2"/>
    <property type="match status" value="1"/>
</dbReference>
<dbReference type="CDD" id="cd00761">
    <property type="entry name" value="Glyco_tranf_GTA_type"/>
    <property type="match status" value="1"/>
</dbReference>
<evidence type="ECO:0000256" key="5">
    <source>
        <dbReference type="ARBA" id="ARBA00022842"/>
    </source>
</evidence>
<evidence type="ECO:0000313" key="8">
    <source>
        <dbReference type="Proteomes" id="UP000076023"/>
    </source>
</evidence>
<reference evidence="8" key="1">
    <citation type="journal article" date="2017" name="Genome Announc.">
        <title>Draft Genome Sequence of Terrimicrobium sacchariphilum NM-5T, a Facultative Anaerobic Soil Bacterium of the Class Spartobacteria.</title>
        <authorList>
            <person name="Qiu Y.L."/>
            <person name="Tourlousse D.M."/>
            <person name="Matsuura N."/>
            <person name="Ohashi A."/>
            <person name="Sekiguchi Y."/>
        </authorList>
    </citation>
    <scope>NUCLEOTIDE SEQUENCE [LARGE SCALE GENOMIC DNA]</scope>
    <source>
        <strain evidence="8">NM-5</strain>
    </source>
</reference>
<protein>
    <submittedName>
        <fullName evidence="7">Glucosyl-3-phosphoglycerate synthase</fullName>
    </submittedName>
</protein>
<dbReference type="RefSeq" id="WP_075079758.1">
    <property type="nucleotide sequence ID" value="NZ_BDCO01000002.1"/>
</dbReference>
<comment type="cofactor">
    <cofactor evidence="1">
        <name>Mg(2+)</name>
        <dbReference type="ChEBI" id="CHEBI:18420"/>
    </cofactor>
</comment>
<accession>A0A146GBA6</accession>
<dbReference type="Gene3D" id="3.90.550.10">
    <property type="entry name" value="Spore Coat Polysaccharide Biosynthesis Protein SpsA, Chain A"/>
    <property type="match status" value="1"/>
</dbReference>
<organism evidence="7 8">
    <name type="scientific">Terrimicrobium sacchariphilum</name>
    <dbReference type="NCBI Taxonomy" id="690879"/>
    <lineage>
        <taxon>Bacteria</taxon>
        <taxon>Pseudomonadati</taxon>
        <taxon>Verrucomicrobiota</taxon>
        <taxon>Terrimicrobiia</taxon>
        <taxon>Terrimicrobiales</taxon>
        <taxon>Terrimicrobiaceae</taxon>
        <taxon>Terrimicrobium</taxon>
    </lineage>
</organism>
<keyword evidence="5" id="KW-0460">Magnesium</keyword>
<keyword evidence="4" id="KW-0808">Transferase</keyword>
<dbReference type="SUPFAM" id="SSF53448">
    <property type="entry name" value="Nucleotide-diphospho-sugar transferases"/>
    <property type="match status" value="1"/>
</dbReference>
<proteinExistence type="inferred from homology"/>
<comment type="caution">
    <text evidence="7">The sequence shown here is derived from an EMBL/GenBank/DDBJ whole genome shotgun (WGS) entry which is preliminary data.</text>
</comment>
<dbReference type="STRING" id="690879.TSACC_22517"/>
<dbReference type="EMBL" id="BDCO01000002">
    <property type="protein sequence ID" value="GAT34094.1"/>
    <property type="molecule type" value="Genomic_DNA"/>
</dbReference>
<gene>
    <name evidence="7" type="ORF">TSACC_22517</name>
</gene>
<evidence type="ECO:0000256" key="3">
    <source>
        <dbReference type="ARBA" id="ARBA00022676"/>
    </source>
</evidence>
<dbReference type="OrthoDB" id="9815923at2"/>
<dbReference type="InterPro" id="IPR001173">
    <property type="entry name" value="Glyco_trans_2-like"/>
</dbReference>
<evidence type="ECO:0000256" key="1">
    <source>
        <dbReference type="ARBA" id="ARBA00001946"/>
    </source>
</evidence>
<evidence type="ECO:0000256" key="4">
    <source>
        <dbReference type="ARBA" id="ARBA00022679"/>
    </source>
</evidence>
<keyword evidence="8" id="KW-1185">Reference proteome</keyword>
<dbReference type="PANTHER" id="PTHR48090">
    <property type="entry name" value="UNDECAPRENYL-PHOSPHATE 4-DEOXY-4-FORMAMIDO-L-ARABINOSE TRANSFERASE-RELATED"/>
    <property type="match status" value="1"/>
</dbReference>
<dbReference type="InParanoid" id="A0A146GBA6"/>
<dbReference type="AlphaFoldDB" id="A0A146GBA6"/>
<feature type="domain" description="Glycosyltransferase 2-like" evidence="6">
    <location>
        <begin position="31"/>
        <end position="125"/>
    </location>
</feature>
<keyword evidence="3" id="KW-0328">Glycosyltransferase</keyword>